<feature type="domain" description="ATPase AAA-type core" evidence="1">
    <location>
        <begin position="49"/>
        <end position="356"/>
    </location>
</feature>
<protein>
    <submittedName>
        <fullName evidence="3">ATP-binding protein</fullName>
    </submittedName>
</protein>
<reference evidence="3" key="2">
    <citation type="submission" date="2022-09" db="EMBL/GenBank/DDBJ databases">
        <title>Intensive care unit water sources are persistently colonized with multi-drug resistant bacteria and are the site of extensive horizontal gene transfer of antibiotic resistance genes.</title>
        <authorList>
            <person name="Diorio-Toth L."/>
        </authorList>
    </citation>
    <scope>NUCLEOTIDE SEQUENCE</scope>
    <source>
        <strain evidence="3">GD04139</strain>
    </source>
</reference>
<dbReference type="PANTHER" id="PTHR40396">
    <property type="entry name" value="ATPASE-LIKE PROTEIN"/>
    <property type="match status" value="1"/>
</dbReference>
<dbReference type="RefSeq" id="WP_045265534.1">
    <property type="nucleotide sequence ID" value="NZ_JAODZM010000115.1"/>
</dbReference>
<dbReference type="GO" id="GO:0016887">
    <property type="term" value="F:ATP hydrolysis activity"/>
    <property type="evidence" value="ECO:0007669"/>
    <property type="project" value="InterPro"/>
</dbReference>
<proteinExistence type="predicted"/>
<dbReference type="SUPFAM" id="SSF52540">
    <property type="entry name" value="P-loop containing nucleoside triphosphate hydrolases"/>
    <property type="match status" value="1"/>
</dbReference>
<dbReference type="EMBL" id="KU302807">
    <property type="protein sequence ID" value="AMP35574.1"/>
    <property type="molecule type" value="Genomic_DNA"/>
</dbReference>
<evidence type="ECO:0000313" key="3">
    <source>
        <dbReference type="EMBL" id="MDH0199172.1"/>
    </source>
</evidence>
<dbReference type="Gene3D" id="3.40.50.300">
    <property type="entry name" value="P-loop containing nucleotide triphosphate hydrolases"/>
    <property type="match status" value="1"/>
</dbReference>
<dbReference type="GO" id="GO:0005524">
    <property type="term" value="F:ATP binding"/>
    <property type="evidence" value="ECO:0007669"/>
    <property type="project" value="UniProtKB-KW"/>
</dbReference>
<accession>A0A142BR66</accession>
<organism evidence="2">
    <name type="scientific">Enterobacter cloacae</name>
    <dbReference type="NCBI Taxonomy" id="550"/>
    <lineage>
        <taxon>Bacteria</taxon>
        <taxon>Pseudomonadati</taxon>
        <taxon>Pseudomonadota</taxon>
        <taxon>Gammaproteobacteria</taxon>
        <taxon>Enterobacterales</taxon>
        <taxon>Enterobacteriaceae</taxon>
        <taxon>Enterobacter</taxon>
        <taxon>Enterobacter cloacae complex</taxon>
    </lineage>
</organism>
<gene>
    <name evidence="3" type="ORF">N7383_26490</name>
</gene>
<sequence length="432" mass="48773">MMVNFSLSNAFSFMDAQNMSMLAVSSAKDDINLANVVSVSDVRILKSALIFGANASGKSNLMKTISLMKDIVLHSVQAIESSITKNVIPFLLDEDGPNKPSEMEMTFISDGVKYRYGLSIFQGKIKEEWLYYTPKSRETILFERDGLSIEVNKAAFSESNLFIKEGVIQKTREDVPFVSVVAGFNGEHSKRVVNWFNNIVFLSGSNEGMFTAITMKLINESEDFKAWLKKILPAFQINDIYLDEVAPDFPFGNIKTDDDNLKNLFSSIQNFAKNQKVFSLRVVKKTASGEISVPIDFESEGTKKIVYLLGPIYNAMINGNLLLVDEFDSKFHTLLSKFLFRIFHAQSEGLSQIIAAVQDVNLMNTDCFRRDQIWFVDKDIKSGSSHLYSLVEYKEKQRTLKSSYGHDYLSGAFDAIPLFDNLDEFEKLMPEG</sequence>
<dbReference type="InterPro" id="IPR003959">
    <property type="entry name" value="ATPase_AAA_core"/>
</dbReference>
<evidence type="ECO:0000259" key="1">
    <source>
        <dbReference type="Pfam" id="PF13304"/>
    </source>
</evidence>
<dbReference type="EMBL" id="JAODZM010000115">
    <property type="protein sequence ID" value="MDH0199172.1"/>
    <property type="molecule type" value="Genomic_DNA"/>
</dbReference>
<reference evidence="2" key="1">
    <citation type="journal article" date="2016" name="Antimicrob. Agents Chemother.">
        <title>Genomic characterization of Enterobacter cloacae isolates from China that co-produce KPC-3 and NDM-1 carbapenemases.</title>
        <authorList>
            <person name="Du H."/>
            <person name="Chen L."/>
            <person name="Chavda K.D."/>
            <person name="Pandey R."/>
            <person name="Zhang H."/>
            <person name="Xie X."/>
            <person name="Tang Y.W."/>
            <person name="Kreiswirth B.N."/>
        </authorList>
    </citation>
    <scope>NUCLEOTIDE SEQUENCE</scope>
    <source>
        <strain evidence="2">SZECL1</strain>
        <plasmid evidence="2">pSZECL_e</plasmid>
    </source>
</reference>
<geneLocation type="plasmid" evidence="2">
    <name>pSZECL_e</name>
</geneLocation>
<dbReference type="Pfam" id="PF13304">
    <property type="entry name" value="AAA_21"/>
    <property type="match status" value="1"/>
</dbReference>
<keyword evidence="3" id="KW-0067">ATP-binding</keyword>
<dbReference type="PANTHER" id="PTHR40396:SF1">
    <property type="entry name" value="ATPASE AAA-TYPE CORE DOMAIN-CONTAINING PROTEIN"/>
    <property type="match status" value="1"/>
</dbReference>
<keyword evidence="2" id="KW-0614">Plasmid</keyword>
<evidence type="ECO:0000313" key="2">
    <source>
        <dbReference type="EMBL" id="AMP35574.1"/>
    </source>
</evidence>
<keyword evidence="3" id="KW-0547">Nucleotide-binding</keyword>
<dbReference type="Proteomes" id="UP001158360">
    <property type="component" value="Unassembled WGS sequence"/>
</dbReference>
<dbReference type="AlphaFoldDB" id="A0A142BR66"/>
<dbReference type="InterPro" id="IPR027417">
    <property type="entry name" value="P-loop_NTPase"/>
</dbReference>
<name>A0A142BR66_ENTCL</name>